<dbReference type="PANTHER" id="PTHR33156">
    <property type="entry name" value="OS02G0230000 PROTEIN"/>
    <property type="match status" value="1"/>
</dbReference>
<dbReference type="InterPro" id="IPR043459">
    <property type="entry name" value="NFD6/NOXY2-like"/>
</dbReference>
<keyword evidence="3" id="KW-1185">Reference proteome</keyword>
<feature type="compositionally biased region" description="Low complexity" evidence="1">
    <location>
        <begin position="9"/>
        <end position="32"/>
    </location>
</feature>
<feature type="region of interest" description="Disordered" evidence="1">
    <location>
        <begin position="1"/>
        <end position="52"/>
    </location>
</feature>
<evidence type="ECO:0000256" key="1">
    <source>
        <dbReference type="SAM" id="MobiDB-lite"/>
    </source>
</evidence>
<dbReference type="Proteomes" id="UP000230069">
    <property type="component" value="Unassembled WGS sequence"/>
</dbReference>
<organism evidence="2 3">
    <name type="scientific">Aquilegia coerulea</name>
    <name type="common">Rocky mountain columbine</name>
    <dbReference type="NCBI Taxonomy" id="218851"/>
    <lineage>
        <taxon>Eukaryota</taxon>
        <taxon>Viridiplantae</taxon>
        <taxon>Streptophyta</taxon>
        <taxon>Embryophyta</taxon>
        <taxon>Tracheophyta</taxon>
        <taxon>Spermatophyta</taxon>
        <taxon>Magnoliopsida</taxon>
        <taxon>Ranunculales</taxon>
        <taxon>Ranunculaceae</taxon>
        <taxon>Thalictroideae</taxon>
        <taxon>Aquilegia</taxon>
    </lineage>
</organism>
<dbReference type="PANTHER" id="PTHR33156:SF26">
    <property type="entry name" value="OS12G0592200 PROTEIN"/>
    <property type="match status" value="1"/>
</dbReference>
<dbReference type="EMBL" id="KZ305024">
    <property type="protein sequence ID" value="PIA56669.1"/>
    <property type="molecule type" value="Genomic_DNA"/>
</dbReference>
<gene>
    <name evidence="2" type="ORF">AQUCO_00700791v1</name>
</gene>
<name>A0A2G5ELP8_AQUCA</name>
<dbReference type="STRING" id="218851.A0A2G5ELP8"/>
<reference evidence="2 3" key="1">
    <citation type="submission" date="2017-09" db="EMBL/GenBank/DDBJ databases">
        <title>WGS assembly of Aquilegia coerulea Goldsmith.</title>
        <authorList>
            <person name="Hodges S."/>
            <person name="Kramer E."/>
            <person name="Nordborg M."/>
            <person name="Tomkins J."/>
            <person name="Borevitz J."/>
            <person name="Derieg N."/>
            <person name="Yan J."/>
            <person name="Mihaltcheva S."/>
            <person name="Hayes R.D."/>
            <person name="Rokhsar D."/>
        </authorList>
    </citation>
    <scope>NUCLEOTIDE SEQUENCE [LARGE SCALE GENOMIC DNA]</scope>
    <source>
        <strain evidence="3">cv. Goldsmith</strain>
    </source>
</reference>
<evidence type="ECO:0000313" key="2">
    <source>
        <dbReference type="EMBL" id="PIA56673.1"/>
    </source>
</evidence>
<evidence type="ECO:0000313" key="3">
    <source>
        <dbReference type="Proteomes" id="UP000230069"/>
    </source>
</evidence>
<sequence>MAWRSGSFSRSLLSAAARTSSRRSSPTSLPRLRSPPPLSAPRQQQRRFSFSNPRTMESLGCIQSLLPLHNVVASSLLTSHLTLNARACCELSQGTFFRSCPDR</sequence>
<dbReference type="OrthoDB" id="1929591at2759"/>
<dbReference type="EMBL" id="KZ305024">
    <property type="protein sequence ID" value="PIA56673.1"/>
    <property type="molecule type" value="Genomic_DNA"/>
</dbReference>
<dbReference type="FunCoup" id="A0A2G5ELP8">
    <property type="interactions" value="1010"/>
</dbReference>
<proteinExistence type="predicted"/>
<protein>
    <submittedName>
        <fullName evidence="2">Uncharacterized protein</fullName>
    </submittedName>
</protein>
<dbReference type="AlphaFoldDB" id="A0A2G5ELP8"/>
<accession>A0A2G5ELP8</accession>